<sequence length="427" mass="48139">MDPHPLPRGKACLPCRYRRTKCDGVKPTCSRCKEKGSLCQYSEEKSGQEPQQEVVSLESQVREAELRRLNVDHSAVIYLDENILSLFSESPIVFGFGTFLPKQSHFPNPFRSNHILNSASIYSKECGFLKVEARLEYENWIGLIYFPCSTRSQPSDSISVVSDNGIAVNSPLGLVTWQFIRLLHRPAMFQVLEAEVENGVFIQTCCRSNPATPRDCEPDPGQRRQREGLVMNCKMDLRISTSMLVEKEWDELEDGFRKLEQIPPIASRGQTCHRGQSASPDVAGKQEEERNAAPLRQWGGWRSILPVQINEPWKSFVHDGFSDGVVVKGVNTIYSEVHLVNRKITKRYSTDKSLAHPSGTALAWNRATLNPCANFKKRSCEPRYETLGLRTNLLTPPRPGKAKLNIVANWQPVNTAGEWDGAWHSAS</sequence>
<dbReference type="InterPro" id="IPR051615">
    <property type="entry name" value="Transcr_Regulatory_Elem"/>
</dbReference>
<dbReference type="PANTHER" id="PTHR31313:SF81">
    <property type="entry name" value="TY1 ENHANCER ACTIVATOR"/>
    <property type="match status" value="1"/>
</dbReference>
<reference evidence="10" key="2">
    <citation type="submission" date="2020-11" db="EMBL/GenBank/DDBJ databases">
        <authorList>
            <consortium name="DOE Joint Genome Institute"/>
            <person name="Kuo A."/>
            <person name="Miyauchi S."/>
            <person name="Kiss E."/>
            <person name="Drula E."/>
            <person name="Kohler A."/>
            <person name="Sanchez-Garcia M."/>
            <person name="Andreopoulos B."/>
            <person name="Barry K.W."/>
            <person name="Bonito G."/>
            <person name="Buee M."/>
            <person name="Carver A."/>
            <person name="Chen C."/>
            <person name="Cichocki N."/>
            <person name="Clum A."/>
            <person name="Culley D."/>
            <person name="Crous P.W."/>
            <person name="Fauchery L."/>
            <person name="Girlanda M."/>
            <person name="Hayes R."/>
            <person name="Keri Z."/>
            <person name="Labutti K."/>
            <person name="Lipzen A."/>
            <person name="Lombard V."/>
            <person name="Magnuson J."/>
            <person name="Maillard F."/>
            <person name="Morin E."/>
            <person name="Murat C."/>
            <person name="Nolan M."/>
            <person name="Ohm R."/>
            <person name="Pangilinan J."/>
            <person name="Pereira M."/>
            <person name="Perotto S."/>
            <person name="Peter M."/>
            <person name="Riley R."/>
            <person name="Sitrit Y."/>
            <person name="Stielow B."/>
            <person name="Szollosi G."/>
            <person name="Zifcakova L."/>
            <person name="Stursova M."/>
            <person name="Spatafora J.W."/>
            <person name="Tedersoo L."/>
            <person name="Vaario L.-M."/>
            <person name="Yamada A."/>
            <person name="Yan M."/>
            <person name="Wang P."/>
            <person name="Xu J."/>
            <person name="Bruns T."/>
            <person name="Baldrian P."/>
            <person name="Vilgalys R."/>
            <person name="Henrissat B."/>
            <person name="Grigoriev I.V."/>
            <person name="Hibbett D."/>
            <person name="Nagy L.G."/>
            <person name="Martin F.M."/>
        </authorList>
    </citation>
    <scope>NUCLEOTIDE SEQUENCE</scope>
    <source>
        <strain evidence="10">UH-Tt-Lm1</strain>
    </source>
</reference>
<dbReference type="AlphaFoldDB" id="A0A9P6L605"/>
<keyword evidence="4" id="KW-0805">Transcription regulation</keyword>
<dbReference type="Pfam" id="PF00172">
    <property type="entry name" value="Zn_clus"/>
    <property type="match status" value="1"/>
</dbReference>
<evidence type="ECO:0000256" key="3">
    <source>
        <dbReference type="ARBA" id="ARBA00022833"/>
    </source>
</evidence>
<keyword evidence="6" id="KW-0804">Transcription</keyword>
<dbReference type="SMART" id="SM00066">
    <property type="entry name" value="GAL4"/>
    <property type="match status" value="1"/>
</dbReference>
<name>A0A9P6L605_9AGAM</name>
<dbReference type="GO" id="GO:0005634">
    <property type="term" value="C:nucleus"/>
    <property type="evidence" value="ECO:0007669"/>
    <property type="project" value="UniProtKB-SubCell"/>
</dbReference>
<dbReference type="GO" id="GO:0003677">
    <property type="term" value="F:DNA binding"/>
    <property type="evidence" value="ECO:0007669"/>
    <property type="project" value="UniProtKB-KW"/>
</dbReference>
<evidence type="ECO:0000256" key="1">
    <source>
        <dbReference type="ARBA" id="ARBA00004123"/>
    </source>
</evidence>
<dbReference type="Gene3D" id="4.10.240.10">
    <property type="entry name" value="Zn(2)-C6 fungal-type DNA-binding domain"/>
    <property type="match status" value="1"/>
</dbReference>
<dbReference type="SUPFAM" id="SSF57701">
    <property type="entry name" value="Zn2/Cys6 DNA-binding domain"/>
    <property type="match status" value="1"/>
</dbReference>
<dbReference type="CDD" id="cd00067">
    <property type="entry name" value="GAL4"/>
    <property type="match status" value="1"/>
</dbReference>
<evidence type="ECO:0000313" key="11">
    <source>
        <dbReference type="Proteomes" id="UP000736335"/>
    </source>
</evidence>
<dbReference type="InterPro" id="IPR001138">
    <property type="entry name" value="Zn2Cys6_DnaBD"/>
</dbReference>
<feature type="domain" description="Zn(2)-C6 fungal-type" evidence="9">
    <location>
        <begin position="11"/>
        <end position="41"/>
    </location>
</feature>
<evidence type="ECO:0000256" key="8">
    <source>
        <dbReference type="SAM" id="MobiDB-lite"/>
    </source>
</evidence>
<feature type="region of interest" description="Disordered" evidence="8">
    <location>
        <begin position="268"/>
        <end position="291"/>
    </location>
</feature>
<dbReference type="PROSITE" id="PS00463">
    <property type="entry name" value="ZN2_CY6_FUNGAL_1"/>
    <property type="match status" value="1"/>
</dbReference>
<reference evidence="10" key="1">
    <citation type="journal article" date="2020" name="Nat. Commun.">
        <title>Large-scale genome sequencing of mycorrhizal fungi provides insights into the early evolution of symbiotic traits.</title>
        <authorList>
            <person name="Miyauchi S."/>
            <person name="Kiss E."/>
            <person name="Kuo A."/>
            <person name="Drula E."/>
            <person name="Kohler A."/>
            <person name="Sanchez-Garcia M."/>
            <person name="Morin E."/>
            <person name="Andreopoulos B."/>
            <person name="Barry K.W."/>
            <person name="Bonito G."/>
            <person name="Buee M."/>
            <person name="Carver A."/>
            <person name="Chen C."/>
            <person name="Cichocki N."/>
            <person name="Clum A."/>
            <person name="Culley D."/>
            <person name="Crous P.W."/>
            <person name="Fauchery L."/>
            <person name="Girlanda M."/>
            <person name="Hayes R.D."/>
            <person name="Keri Z."/>
            <person name="LaButti K."/>
            <person name="Lipzen A."/>
            <person name="Lombard V."/>
            <person name="Magnuson J."/>
            <person name="Maillard F."/>
            <person name="Murat C."/>
            <person name="Nolan M."/>
            <person name="Ohm R.A."/>
            <person name="Pangilinan J."/>
            <person name="Pereira M.F."/>
            <person name="Perotto S."/>
            <person name="Peter M."/>
            <person name="Pfister S."/>
            <person name="Riley R."/>
            <person name="Sitrit Y."/>
            <person name="Stielow J.B."/>
            <person name="Szollosi G."/>
            <person name="Zifcakova L."/>
            <person name="Stursova M."/>
            <person name="Spatafora J.W."/>
            <person name="Tedersoo L."/>
            <person name="Vaario L.M."/>
            <person name="Yamada A."/>
            <person name="Yan M."/>
            <person name="Wang P."/>
            <person name="Xu J."/>
            <person name="Bruns T."/>
            <person name="Baldrian P."/>
            <person name="Vilgalys R."/>
            <person name="Dunand C."/>
            <person name="Henrissat B."/>
            <person name="Grigoriev I.V."/>
            <person name="Hibbett D."/>
            <person name="Nagy L.G."/>
            <person name="Martin F.M."/>
        </authorList>
    </citation>
    <scope>NUCLEOTIDE SEQUENCE</scope>
    <source>
        <strain evidence="10">UH-Tt-Lm1</strain>
    </source>
</reference>
<dbReference type="GO" id="GO:0000981">
    <property type="term" value="F:DNA-binding transcription factor activity, RNA polymerase II-specific"/>
    <property type="evidence" value="ECO:0007669"/>
    <property type="project" value="InterPro"/>
</dbReference>
<comment type="subcellular location">
    <subcellularLocation>
        <location evidence="1">Nucleus</location>
    </subcellularLocation>
</comment>
<dbReference type="OrthoDB" id="2309723at2759"/>
<dbReference type="InterPro" id="IPR036864">
    <property type="entry name" value="Zn2-C6_fun-type_DNA-bd_sf"/>
</dbReference>
<evidence type="ECO:0000256" key="7">
    <source>
        <dbReference type="ARBA" id="ARBA00023242"/>
    </source>
</evidence>
<keyword evidence="11" id="KW-1185">Reference proteome</keyword>
<proteinExistence type="predicted"/>
<keyword evidence="5" id="KW-0238">DNA-binding</keyword>
<dbReference type="GO" id="GO:0008270">
    <property type="term" value="F:zinc ion binding"/>
    <property type="evidence" value="ECO:0007669"/>
    <property type="project" value="InterPro"/>
</dbReference>
<keyword evidence="2" id="KW-0479">Metal-binding</keyword>
<evidence type="ECO:0000256" key="2">
    <source>
        <dbReference type="ARBA" id="ARBA00022723"/>
    </source>
</evidence>
<organism evidence="10 11">
    <name type="scientific">Thelephora terrestris</name>
    <dbReference type="NCBI Taxonomy" id="56493"/>
    <lineage>
        <taxon>Eukaryota</taxon>
        <taxon>Fungi</taxon>
        <taxon>Dikarya</taxon>
        <taxon>Basidiomycota</taxon>
        <taxon>Agaricomycotina</taxon>
        <taxon>Agaricomycetes</taxon>
        <taxon>Thelephorales</taxon>
        <taxon>Thelephoraceae</taxon>
        <taxon>Thelephora</taxon>
    </lineage>
</organism>
<feature type="compositionally biased region" description="Polar residues" evidence="8">
    <location>
        <begin position="268"/>
        <end position="279"/>
    </location>
</feature>
<evidence type="ECO:0000313" key="10">
    <source>
        <dbReference type="EMBL" id="KAF9783704.1"/>
    </source>
</evidence>
<protein>
    <recommendedName>
        <fullName evidence="9">Zn(2)-C6 fungal-type domain-containing protein</fullName>
    </recommendedName>
</protein>
<gene>
    <name evidence="10" type="ORF">BJ322DRAFT_1021515</name>
</gene>
<keyword evidence="3" id="KW-0862">Zinc</keyword>
<evidence type="ECO:0000259" key="9">
    <source>
        <dbReference type="PROSITE" id="PS50048"/>
    </source>
</evidence>
<evidence type="ECO:0000256" key="4">
    <source>
        <dbReference type="ARBA" id="ARBA00023015"/>
    </source>
</evidence>
<evidence type="ECO:0000256" key="5">
    <source>
        <dbReference type="ARBA" id="ARBA00023125"/>
    </source>
</evidence>
<comment type="caution">
    <text evidence="10">The sequence shown here is derived from an EMBL/GenBank/DDBJ whole genome shotgun (WGS) entry which is preliminary data.</text>
</comment>
<dbReference type="Proteomes" id="UP000736335">
    <property type="component" value="Unassembled WGS sequence"/>
</dbReference>
<dbReference type="EMBL" id="WIUZ02000009">
    <property type="protein sequence ID" value="KAF9783704.1"/>
    <property type="molecule type" value="Genomic_DNA"/>
</dbReference>
<accession>A0A9P6L605</accession>
<keyword evidence="7" id="KW-0539">Nucleus</keyword>
<dbReference type="PROSITE" id="PS50048">
    <property type="entry name" value="ZN2_CY6_FUNGAL_2"/>
    <property type="match status" value="1"/>
</dbReference>
<dbReference type="PANTHER" id="PTHR31313">
    <property type="entry name" value="TY1 ENHANCER ACTIVATOR"/>
    <property type="match status" value="1"/>
</dbReference>
<evidence type="ECO:0000256" key="6">
    <source>
        <dbReference type="ARBA" id="ARBA00023163"/>
    </source>
</evidence>